<dbReference type="InterPro" id="IPR000709">
    <property type="entry name" value="Leu_Ile_Val-bd"/>
</dbReference>
<accession>A0ABP4JI26</accession>
<dbReference type="Gene3D" id="3.40.50.2300">
    <property type="match status" value="2"/>
</dbReference>
<protein>
    <submittedName>
        <fullName evidence="7">ABC transporter substrate-binding protein</fullName>
    </submittedName>
</protein>
<evidence type="ECO:0000256" key="1">
    <source>
        <dbReference type="ARBA" id="ARBA00010062"/>
    </source>
</evidence>
<proteinExistence type="inferred from homology"/>
<evidence type="ECO:0000313" key="8">
    <source>
        <dbReference type="Proteomes" id="UP001501266"/>
    </source>
</evidence>
<dbReference type="PROSITE" id="PS51257">
    <property type="entry name" value="PROKAR_LIPOPROTEIN"/>
    <property type="match status" value="1"/>
</dbReference>
<dbReference type="PANTHER" id="PTHR30483:SF6">
    <property type="entry name" value="PERIPLASMIC BINDING PROTEIN OF ABC TRANSPORTER FOR NATURAL AMINO ACIDS"/>
    <property type="match status" value="1"/>
</dbReference>
<comment type="similarity">
    <text evidence="1">Belongs to the leucine-binding protein family.</text>
</comment>
<evidence type="ECO:0000256" key="5">
    <source>
        <dbReference type="SAM" id="SignalP"/>
    </source>
</evidence>
<dbReference type="InterPro" id="IPR028082">
    <property type="entry name" value="Peripla_BP_I"/>
</dbReference>
<dbReference type="Proteomes" id="UP001501266">
    <property type="component" value="Unassembled WGS sequence"/>
</dbReference>
<keyword evidence="3 5" id="KW-0732">Signal</keyword>
<dbReference type="SUPFAM" id="SSF53822">
    <property type="entry name" value="Periplasmic binding protein-like I"/>
    <property type="match status" value="1"/>
</dbReference>
<keyword evidence="8" id="KW-1185">Reference proteome</keyword>
<evidence type="ECO:0000259" key="6">
    <source>
        <dbReference type="Pfam" id="PF13458"/>
    </source>
</evidence>
<evidence type="ECO:0000256" key="3">
    <source>
        <dbReference type="ARBA" id="ARBA00022729"/>
    </source>
</evidence>
<dbReference type="PRINTS" id="PR00337">
    <property type="entry name" value="LEUILEVALBP"/>
</dbReference>
<feature type="chain" id="PRO_5047128334" evidence="5">
    <location>
        <begin position="28"/>
        <end position="398"/>
    </location>
</feature>
<dbReference type="Pfam" id="PF13458">
    <property type="entry name" value="Peripla_BP_6"/>
    <property type="match status" value="1"/>
</dbReference>
<dbReference type="EMBL" id="BAAAKK010000004">
    <property type="protein sequence ID" value="GAA1422584.1"/>
    <property type="molecule type" value="Genomic_DNA"/>
</dbReference>
<keyword evidence="4" id="KW-0029">Amino-acid transport</keyword>
<feature type="domain" description="Leucine-binding protein" evidence="6">
    <location>
        <begin position="38"/>
        <end position="381"/>
    </location>
</feature>
<dbReference type="PROSITE" id="PS51318">
    <property type="entry name" value="TAT"/>
    <property type="match status" value="1"/>
</dbReference>
<evidence type="ECO:0000313" key="7">
    <source>
        <dbReference type="EMBL" id="GAA1422584.1"/>
    </source>
</evidence>
<name>A0ABP4JI26_9MICO</name>
<gene>
    <name evidence="7" type="ORF">GCM10009640_15550</name>
</gene>
<keyword evidence="2" id="KW-0813">Transport</keyword>
<comment type="caution">
    <text evidence="7">The sequence shown here is derived from an EMBL/GenBank/DDBJ whole genome shotgun (WGS) entry which is preliminary data.</text>
</comment>
<feature type="signal peptide" evidence="5">
    <location>
        <begin position="1"/>
        <end position="27"/>
    </location>
</feature>
<dbReference type="InterPro" id="IPR051010">
    <property type="entry name" value="BCAA_transport"/>
</dbReference>
<dbReference type="RefSeq" id="WP_343919118.1">
    <property type="nucleotide sequence ID" value="NZ_BAAAKK010000004.1"/>
</dbReference>
<organism evidence="7 8">
    <name type="scientific">Agrococcus citreus</name>
    <dbReference type="NCBI Taxonomy" id="84643"/>
    <lineage>
        <taxon>Bacteria</taxon>
        <taxon>Bacillati</taxon>
        <taxon>Actinomycetota</taxon>
        <taxon>Actinomycetes</taxon>
        <taxon>Micrococcales</taxon>
        <taxon>Microbacteriaceae</taxon>
        <taxon>Agrococcus</taxon>
    </lineage>
</organism>
<dbReference type="InterPro" id="IPR006311">
    <property type="entry name" value="TAT_signal"/>
</dbReference>
<dbReference type="PANTHER" id="PTHR30483">
    <property type="entry name" value="LEUCINE-SPECIFIC-BINDING PROTEIN"/>
    <property type="match status" value="1"/>
</dbReference>
<dbReference type="InterPro" id="IPR028081">
    <property type="entry name" value="Leu-bd"/>
</dbReference>
<evidence type="ECO:0000256" key="4">
    <source>
        <dbReference type="ARBA" id="ARBA00022970"/>
    </source>
</evidence>
<evidence type="ECO:0000256" key="2">
    <source>
        <dbReference type="ARBA" id="ARBA00022448"/>
    </source>
</evidence>
<sequence>MKFANTRRAALAIAAVGALTLAGCSAAGDDGEAAPADPLRIGVIVPLSGAAGPNGGHVLAGIEAQVSLINDAGGIDGRMIEVVSRDDQSTPATGVSAATDLVEEGVDVVMGGWNSPVTLAIQPVLVRADVLNITSIPQNASILGGADPTAIRMNAGNAIGGYTAATYIAEELGAQRVAMMLQNDAYGIDAGAFVRQNLPDSVEVVSEELFEYTDTDFRVAISNVVASNPDALYTANAAESSGQPALMQQLGASNIDFPYFAGTGTVSHTVIDAAGEGSVETMSADLYFGDVEPWASYPKNVTFMERFEEQVGSMPDKFAALGGQSVDVWAQAVANAGSAERQAVADAIYGQTFEDTILGSVSFTGHGQQMFPMFAFSVSDGEITVLDEIAIPEEVWEQ</sequence>
<reference evidence="8" key="1">
    <citation type="journal article" date="2019" name="Int. J. Syst. Evol. Microbiol.">
        <title>The Global Catalogue of Microorganisms (GCM) 10K type strain sequencing project: providing services to taxonomists for standard genome sequencing and annotation.</title>
        <authorList>
            <consortium name="The Broad Institute Genomics Platform"/>
            <consortium name="The Broad Institute Genome Sequencing Center for Infectious Disease"/>
            <person name="Wu L."/>
            <person name="Ma J."/>
        </authorList>
    </citation>
    <scope>NUCLEOTIDE SEQUENCE [LARGE SCALE GENOMIC DNA]</scope>
    <source>
        <strain evidence="8">JCM 12398</strain>
    </source>
</reference>